<keyword evidence="3" id="KW-1185">Reference proteome</keyword>
<evidence type="ECO:0000313" key="3">
    <source>
        <dbReference type="Proteomes" id="UP000521872"/>
    </source>
</evidence>
<dbReference type="EMBL" id="JAACJL010000046">
    <property type="protein sequence ID" value="KAF4613082.1"/>
    <property type="molecule type" value="Genomic_DNA"/>
</dbReference>
<evidence type="ECO:0000256" key="1">
    <source>
        <dbReference type="SAM" id="MobiDB-lite"/>
    </source>
</evidence>
<proteinExistence type="predicted"/>
<comment type="caution">
    <text evidence="2">The sequence shown here is derived from an EMBL/GenBank/DDBJ whole genome shotgun (WGS) entry which is preliminary data.</text>
</comment>
<dbReference type="Proteomes" id="UP000521872">
    <property type="component" value="Unassembled WGS sequence"/>
</dbReference>
<dbReference type="AlphaFoldDB" id="A0A8H4QL13"/>
<feature type="region of interest" description="Disordered" evidence="1">
    <location>
        <begin position="104"/>
        <end position="135"/>
    </location>
</feature>
<feature type="compositionally biased region" description="Polar residues" evidence="1">
    <location>
        <begin position="104"/>
        <end position="117"/>
    </location>
</feature>
<gene>
    <name evidence="2" type="ORF">D9613_011090</name>
</gene>
<evidence type="ECO:0000313" key="2">
    <source>
        <dbReference type="EMBL" id="KAF4613082.1"/>
    </source>
</evidence>
<name>A0A8H4QL13_9AGAR</name>
<protein>
    <submittedName>
        <fullName evidence="2">Uncharacterized protein</fullName>
    </submittedName>
</protein>
<sequence length="277" mass="31026">MLSEDYYYPHVQQYSGSLCTAANRRVVQDKEVILYHADGSPIYCPKPRIEVKQDRWNLVQFEQSVASQERNTTFDDKEYHFTGETPFENRHGMQYDFPVQTHASDGASQITGSSAMNRTAKRSAKSVHATQKDSEGSSQLSLLLQPLSAEWQDKNVAGLLNGCSSGLGNADYPENPAAYTPQASSFQITQDQEFTLDAFHSSLYPSYSTPSQHEIQFWSSSSQTSVFEPSYDPSAMYFGNFDHGPSSSGYGDAPLYFQHAYVTSQPEVFYFGRDALL</sequence>
<reference evidence="2 3" key="1">
    <citation type="submission" date="2019-12" db="EMBL/GenBank/DDBJ databases">
        <authorList>
            <person name="Floudas D."/>
            <person name="Bentzer J."/>
            <person name="Ahren D."/>
            <person name="Johansson T."/>
            <person name="Persson P."/>
            <person name="Tunlid A."/>
        </authorList>
    </citation>
    <scope>NUCLEOTIDE SEQUENCE [LARGE SCALE GENOMIC DNA]</scope>
    <source>
        <strain evidence="2 3">CBS 102.39</strain>
    </source>
</reference>
<organism evidence="2 3">
    <name type="scientific">Agrocybe pediades</name>
    <dbReference type="NCBI Taxonomy" id="84607"/>
    <lineage>
        <taxon>Eukaryota</taxon>
        <taxon>Fungi</taxon>
        <taxon>Dikarya</taxon>
        <taxon>Basidiomycota</taxon>
        <taxon>Agaricomycotina</taxon>
        <taxon>Agaricomycetes</taxon>
        <taxon>Agaricomycetidae</taxon>
        <taxon>Agaricales</taxon>
        <taxon>Agaricineae</taxon>
        <taxon>Strophariaceae</taxon>
        <taxon>Agrocybe</taxon>
    </lineage>
</organism>
<accession>A0A8H4QL13</accession>